<proteinExistence type="predicted"/>
<evidence type="ECO:0000313" key="3">
    <source>
        <dbReference type="EMBL" id="PIR74765.1"/>
    </source>
</evidence>
<dbReference type="InterPro" id="IPR001667">
    <property type="entry name" value="DDH_dom"/>
</dbReference>
<feature type="domain" description="DHHA1" evidence="2">
    <location>
        <begin position="225"/>
        <end position="323"/>
    </location>
</feature>
<dbReference type="PANTHER" id="PTHR47618">
    <property type="entry name" value="BIFUNCTIONAL OLIGORIBONUCLEASE AND PAP PHOSPHATASE NRNA"/>
    <property type="match status" value="1"/>
</dbReference>
<dbReference type="Gene3D" id="3.90.1640.10">
    <property type="entry name" value="inorganic pyrophosphatase (n-terminal core)"/>
    <property type="match status" value="1"/>
</dbReference>
<feature type="domain" description="DDH" evidence="1">
    <location>
        <begin position="17"/>
        <end position="160"/>
    </location>
</feature>
<dbReference type="Gene3D" id="3.10.310.30">
    <property type="match status" value="1"/>
</dbReference>
<dbReference type="GO" id="GO:0003676">
    <property type="term" value="F:nucleic acid binding"/>
    <property type="evidence" value="ECO:0007669"/>
    <property type="project" value="InterPro"/>
</dbReference>
<gene>
    <name evidence="3" type="ORF">COU35_00765</name>
</gene>
<evidence type="ECO:0000313" key="4">
    <source>
        <dbReference type="Proteomes" id="UP000230154"/>
    </source>
</evidence>
<protein>
    <submittedName>
        <fullName evidence="3">Uncharacterized protein</fullName>
    </submittedName>
</protein>
<dbReference type="InterPro" id="IPR038763">
    <property type="entry name" value="DHH_sf"/>
</dbReference>
<reference evidence="4" key="1">
    <citation type="submission" date="2017-09" db="EMBL/GenBank/DDBJ databases">
        <title>Depth-based differentiation of microbial function through sediment-hosted aquifers and enrichment of novel symbionts in the deep terrestrial subsurface.</title>
        <authorList>
            <person name="Probst A.J."/>
            <person name="Ladd B."/>
            <person name="Jarett J.K."/>
            <person name="Geller-Mcgrath D.E."/>
            <person name="Sieber C.M.K."/>
            <person name="Emerson J.B."/>
            <person name="Anantharaman K."/>
            <person name="Thomas B.C."/>
            <person name="Malmstrom R."/>
            <person name="Stieglmeier M."/>
            <person name="Klingl A."/>
            <person name="Woyke T."/>
            <person name="Ryan C.M."/>
            <person name="Banfield J.F."/>
        </authorList>
    </citation>
    <scope>NUCLEOTIDE SEQUENCE [LARGE SCALE GENOMIC DNA]</scope>
</reference>
<dbReference type="Pfam" id="PF02272">
    <property type="entry name" value="DHHA1"/>
    <property type="match status" value="1"/>
</dbReference>
<sequence>MKHITKQIHDAILHADRILLVPHKNPDGDAMGAVSGLAGWLESMKKNYSIFCATDVSKQLSYLNPENKLIVDTAIWDKPFDVIVVCDSGDLRYAGVEELMKKQPNATIINIDHHITNEHYGALNLVITHASSTSEIVYRLLTLCRATISADMATSLLTGIITDTDNFTNSATSAGAIEVASELVGKGARFDSIKYFIYKNTPLTAFQLWGRIFSRLTKHNSLGIVYTYLKQDDLLEFDLAEDDISGVTNFLNAIDDGHAGMILKEQTDGTVKGSFRTTRDDVDVSNMAKHFGGGGHKKAAGFTVEGPVEQALEHILSELEVLFSKQSILQNTRHW</sequence>
<accession>A0A2H0TRI7</accession>
<dbReference type="Pfam" id="PF01368">
    <property type="entry name" value="DHH"/>
    <property type="match status" value="1"/>
</dbReference>
<evidence type="ECO:0000259" key="1">
    <source>
        <dbReference type="Pfam" id="PF01368"/>
    </source>
</evidence>
<dbReference type="EMBL" id="PFCB01000007">
    <property type="protein sequence ID" value="PIR74765.1"/>
    <property type="molecule type" value="Genomic_DNA"/>
</dbReference>
<dbReference type="Proteomes" id="UP000230154">
    <property type="component" value="Unassembled WGS sequence"/>
</dbReference>
<comment type="caution">
    <text evidence="3">The sequence shown here is derived from an EMBL/GenBank/DDBJ whole genome shotgun (WGS) entry which is preliminary data.</text>
</comment>
<evidence type="ECO:0000259" key="2">
    <source>
        <dbReference type="Pfam" id="PF02272"/>
    </source>
</evidence>
<name>A0A2H0TRI7_9BACT</name>
<dbReference type="InterPro" id="IPR003156">
    <property type="entry name" value="DHHA1_dom"/>
</dbReference>
<organism evidence="3 4">
    <name type="scientific">Candidatus Magasanikbacteria bacterium CG10_big_fil_rev_8_21_14_0_10_47_10</name>
    <dbReference type="NCBI Taxonomy" id="1974652"/>
    <lineage>
        <taxon>Bacteria</taxon>
        <taxon>Candidatus Magasanikiibacteriota</taxon>
    </lineage>
</organism>
<dbReference type="PANTHER" id="PTHR47618:SF1">
    <property type="entry name" value="BIFUNCTIONAL OLIGORIBONUCLEASE AND PAP PHOSPHATASE NRNA"/>
    <property type="match status" value="1"/>
</dbReference>
<dbReference type="InterPro" id="IPR051319">
    <property type="entry name" value="Oligoribo/pAp-PDE_c-di-AMP_PDE"/>
</dbReference>
<dbReference type="AlphaFoldDB" id="A0A2H0TRI7"/>
<dbReference type="SUPFAM" id="SSF64182">
    <property type="entry name" value="DHH phosphoesterases"/>
    <property type="match status" value="1"/>
</dbReference>